<dbReference type="Gene3D" id="3.50.50.60">
    <property type="entry name" value="FAD/NAD(P)-binding domain"/>
    <property type="match status" value="1"/>
</dbReference>
<organism evidence="1 2">
    <name type="scientific">Leucobacter exalbidus</name>
    <dbReference type="NCBI Taxonomy" id="662960"/>
    <lineage>
        <taxon>Bacteria</taxon>
        <taxon>Bacillati</taxon>
        <taxon>Actinomycetota</taxon>
        <taxon>Actinomycetes</taxon>
        <taxon>Micrococcales</taxon>
        <taxon>Microbacteriaceae</taxon>
        <taxon>Leucobacter</taxon>
    </lineage>
</organism>
<sequence length="489" mass="51163">MNSSSGAAVVGAGPNGLAAAVTLARAGVPVTVYEAAETIGGGTRTKEVVEPGVLHDVCAAIHPTAIATGFFQAFELEKRVEFVVPEASYANPLDIAGGSRDGRAAIAYRDLERTAHELGRDGAAYARVYAPILRRLEGAIDFAFGGSMLRWPKDPLGAAATGLATFVQGTPLWNLGFKESAAPALISGVAAHSIGRMPNLATSAVGVMLGALGHAGGWPVPVGGSRVITDALAADLVAHGGRIETNHAIEDVRELDGFSSVMFDTSARGLANIAGSRLPKRYERALRKFQYGDAATKVDFVLDGPIPWSDPRVAESPTVHLGGSRAETARAEAEVAKGNHPDRPYVLLAQPTAFDPDRNAPGVHAVWSYTHVPAGSTVDVAERVIAQIERYAPGFRDRITAVKMTTAAELASYNRNYHGGDFSAGAVTLPQLLARPTLSATPWRTPTKGLYLCSSSTPPGPGVHGLSGWYAALASLRDDYGLPAPHLGL</sequence>
<comment type="caution">
    <text evidence="1">The sequence shown here is derived from an EMBL/GenBank/DDBJ whole genome shotgun (WGS) entry which is preliminary data.</text>
</comment>
<dbReference type="PRINTS" id="PR00419">
    <property type="entry name" value="ADXRDTASE"/>
</dbReference>
<gene>
    <name evidence="1" type="ORF">JOF28_002235</name>
</gene>
<dbReference type="Proteomes" id="UP000675163">
    <property type="component" value="Unassembled WGS sequence"/>
</dbReference>
<protein>
    <submittedName>
        <fullName evidence="1">Phytoene dehydrogenase-like protein</fullName>
    </submittedName>
</protein>
<dbReference type="InterPro" id="IPR036188">
    <property type="entry name" value="FAD/NAD-bd_sf"/>
</dbReference>
<dbReference type="PANTHER" id="PTHR10668:SF105">
    <property type="entry name" value="DEHYDROGENASE-RELATED"/>
    <property type="match status" value="1"/>
</dbReference>
<reference evidence="1" key="1">
    <citation type="submission" date="2021-02" db="EMBL/GenBank/DDBJ databases">
        <title>Sequencing the genomes of 1000 actinobacteria strains.</title>
        <authorList>
            <person name="Klenk H.-P."/>
        </authorList>
    </citation>
    <scope>NUCLEOTIDE SEQUENCE</scope>
    <source>
        <strain evidence="1">DSM 22850</strain>
    </source>
</reference>
<name>A0A940T4J6_9MICO</name>
<dbReference type="Pfam" id="PF13450">
    <property type="entry name" value="NAD_binding_8"/>
    <property type="match status" value="1"/>
</dbReference>
<dbReference type="EMBL" id="JAFIDA010000001">
    <property type="protein sequence ID" value="MBP1327003.1"/>
    <property type="molecule type" value="Genomic_DNA"/>
</dbReference>
<evidence type="ECO:0000313" key="1">
    <source>
        <dbReference type="EMBL" id="MBP1327003.1"/>
    </source>
</evidence>
<dbReference type="PANTHER" id="PTHR10668">
    <property type="entry name" value="PHYTOENE DEHYDROGENASE"/>
    <property type="match status" value="1"/>
</dbReference>
<keyword evidence="2" id="KW-1185">Reference proteome</keyword>
<accession>A0A940T4J6</accession>
<dbReference type="SUPFAM" id="SSF51905">
    <property type="entry name" value="FAD/NAD(P)-binding domain"/>
    <property type="match status" value="1"/>
</dbReference>
<proteinExistence type="predicted"/>
<evidence type="ECO:0000313" key="2">
    <source>
        <dbReference type="Proteomes" id="UP000675163"/>
    </source>
</evidence>
<dbReference type="AlphaFoldDB" id="A0A940T4J6"/>
<dbReference type="RefSeq" id="WP_209705817.1">
    <property type="nucleotide sequence ID" value="NZ_JAFIDA010000001.1"/>
</dbReference>